<dbReference type="OrthoDB" id="9799304at2"/>
<evidence type="ECO:0000313" key="6">
    <source>
        <dbReference type="Proteomes" id="UP000267535"/>
    </source>
</evidence>
<name>A0A3P1SU43_9GAMM</name>
<keyword evidence="6" id="KW-1185">Reference proteome</keyword>
<keyword evidence="3 5" id="KW-0808">Transferase</keyword>
<comment type="caution">
    <text evidence="5">The sequence shown here is derived from an EMBL/GenBank/DDBJ whole genome shotgun (WGS) entry which is preliminary data.</text>
</comment>
<comment type="similarity">
    <text evidence="3">Belongs to the class-I pyridoxal-phosphate-dependent aminotransferase family.</text>
</comment>
<dbReference type="InterPro" id="IPR015422">
    <property type="entry name" value="PyrdxlP-dep_Trfase_small"/>
</dbReference>
<dbReference type="EC" id="2.6.1.-" evidence="3"/>
<gene>
    <name evidence="5" type="ORF">EHS89_06535</name>
</gene>
<dbReference type="CDD" id="cd00609">
    <property type="entry name" value="AAT_like"/>
    <property type="match status" value="1"/>
</dbReference>
<organism evidence="5 6">
    <name type="scientific">Amphritea balenae</name>
    <dbReference type="NCBI Taxonomy" id="452629"/>
    <lineage>
        <taxon>Bacteria</taxon>
        <taxon>Pseudomonadati</taxon>
        <taxon>Pseudomonadota</taxon>
        <taxon>Gammaproteobacteria</taxon>
        <taxon>Oceanospirillales</taxon>
        <taxon>Oceanospirillaceae</taxon>
        <taxon>Amphritea</taxon>
    </lineage>
</organism>
<reference evidence="5 6" key="1">
    <citation type="submission" date="2018-11" db="EMBL/GenBank/DDBJ databases">
        <title>The draft genome sequence of Amphritea balenae JAMM 1525T.</title>
        <authorList>
            <person name="Fang Z."/>
            <person name="Zhang Y."/>
            <person name="Han X."/>
        </authorList>
    </citation>
    <scope>NUCLEOTIDE SEQUENCE [LARGE SCALE GENOMIC DNA]</scope>
    <source>
        <strain evidence="5 6">JAMM 1525</strain>
    </source>
</reference>
<evidence type="ECO:0000256" key="1">
    <source>
        <dbReference type="ARBA" id="ARBA00001933"/>
    </source>
</evidence>
<dbReference type="InterPro" id="IPR004838">
    <property type="entry name" value="NHTrfase_class1_PyrdxlP-BS"/>
</dbReference>
<keyword evidence="2" id="KW-0663">Pyridoxal phosphate</keyword>
<dbReference type="GO" id="GO:0030170">
    <property type="term" value="F:pyridoxal phosphate binding"/>
    <property type="evidence" value="ECO:0007669"/>
    <property type="project" value="InterPro"/>
</dbReference>
<accession>A0A3P1SU43</accession>
<protein>
    <recommendedName>
        <fullName evidence="3">Aminotransferase</fullName>
        <ecNumber evidence="3">2.6.1.-</ecNumber>
    </recommendedName>
</protein>
<dbReference type="InterPro" id="IPR004839">
    <property type="entry name" value="Aminotransferase_I/II_large"/>
</dbReference>
<dbReference type="EMBL" id="RQXV01000002">
    <property type="protein sequence ID" value="RRD00734.1"/>
    <property type="molecule type" value="Genomic_DNA"/>
</dbReference>
<dbReference type="PANTHER" id="PTHR42885">
    <property type="entry name" value="HISTIDINOL-PHOSPHATE AMINOTRANSFERASE-RELATED"/>
    <property type="match status" value="1"/>
</dbReference>
<dbReference type="RefSeq" id="WP_124925317.1">
    <property type="nucleotide sequence ID" value="NZ_BMOH01000003.1"/>
</dbReference>
<evidence type="ECO:0000259" key="4">
    <source>
        <dbReference type="Pfam" id="PF00155"/>
    </source>
</evidence>
<dbReference type="Proteomes" id="UP000267535">
    <property type="component" value="Unassembled WGS sequence"/>
</dbReference>
<dbReference type="GO" id="GO:0008483">
    <property type="term" value="F:transaminase activity"/>
    <property type="evidence" value="ECO:0007669"/>
    <property type="project" value="UniProtKB-KW"/>
</dbReference>
<dbReference type="SUPFAM" id="SSF53383">
    <property type="entry name" value="PLP-dependent transferases"/>
    <property type="match status" value="1"/>
</dbReference>
<comment type="cofactor">
    <cofactor evidence="1 3">
        <name>pyridoxal 5'-phosphate</name>
        <dbReference type="ChEBI" id="CHEBI:597326"/>
    </cofactor>
</comment>
<dbReference type="InterPro" id="IPR015424">
    <property type="entry name" value="PyrdxlP-dep_Trfase"/>
</dbReference>
<dbReference type="Pfam" id="PF00155">
    <property type="entry name" value="Aminotran_1_2"/>
    <property type="match status" value="1"/>
</dbReference>
<sequence>MNLLSDELIVEKSVIDSASGERCFSDNSMNTSIADDFADGLIEPTAMPLHGGDIYSASVRYGIPAPQWLDLSTGLNPESYPLPQLDAAAFQRLPYLNPDFIAAAAHYYGNDQLMPCNGSQLIIQALPQCLEQEYLPPGVQEKLPVLLPEYGYQEHRDHWQRHGNPIRTYPAFDSGAAVATVEAAIDQGDPFHLVVINPNNPTGLCFTPQQLKNWAERMPGGGYLVVDEAFIDLEPTQSVLANHFCDNMLVLRSFGKFFGLAGIRLGFVFAQAELRNALQQHTGIWMVNGPAQSLATRALLDSEWQYSAQHRIRDCAAHTRQLFSALFDRIKPLMQVHTPLFSSYQIDRKEAYRLHHHFASQGILLRVIELDGQTSLLRIGISSAADDQQSERLREAVASYVG</sequence>
<dbReference type="AlphaFoldDB" id="A0A3P1SU43"/>
<evidence type="ECO:0000313" key="5">
    <source>
        <dbReference type="EMBL" id="RRD00734.1"/>
    </source>
</evidence>
<dbReference type="InterPro" id="IPR015421">
    <property type="entry name" value="PyrdxlP-dep_Trfase_major"/>
</dbReference>
<proteinExistence type="inferred from homology"/>
<dbReference type="PROSITE" id="PS00105">
    <property type="entry name" value="AA_TRANSFER_CLASS_1"/>
    <property type="match status" value="1"/>
</dbReference>
<dbReference type="Gene3D" id="3.40.640.10">
    <property type="entry name" value="Type I PLP-dependent aspartate aminotransferase-like (Major domain)"/>
    <property type="match status" value="1"/>
</dbReference>
<feature type="domain" description="Aminotransferase class I/classII large" evidence="4">
    <location>
        <begin position="96"/>
        <end position="396"/>
    </location>
</feature>
<evidence type="ECO:0000256" key="3">
    <source>
        <dbReference type="RuleBase" id="RU000481"/>
    </source>
</evidence>
<dbReference type="Gene3D" id="3.90.1150.10">
    <property type="entry name" value="Aspartate Aminotransferase, domain 1"/>
    <property type="match status" value="1"/>
</dbReference>
<keyword evidence="3 5" id="KW-0032">Aminotransferase</keyword>
<dbReference type="PANTHER" id="PTHR42885:SF1">
    <property type="entry name" value="THREONINE-PHOSPHATE DECARBOXYLASE"/>
    <property type="match status" value="1"/>
</dbReference>
<evidence type="ECO:0000256" key="2">
    <source>
        <dbReference type="ARBA" id="ARBA00022898"/>
    </source>
</evidence>